<evidence type="ECO:0000313" key="2">
    <source>
        <dbReference type="EMBL" id="KAL2751380.1"/>
    </source>
</evidence>
<feature type="region of interest" description="Disordered" evidence="1">
    <location>
        <begin position="1"/>
        <end position="34"/>
    </location>
</feature>
<reference evidence="2 3" key="1">
    <citation type="journal article" date="2024" name="Ann. Entomol. Soc. Am.">
        <title>Genomic analyses of the southern and eastern yellowjacket wasps (Hymenoptera: Vespidae) reveal evolutionary signatures of social life.</title>
        <authorList>
            <person name="Catto M.A."/>
            <person name="Caine P.B."/>
            <person name="Orr S.E."/>
            <person name="Hunt B.G."/>
            <person name="Goodisman M.A.D."/>
        </authorList>
    </citation>
    <scope>NUCLEOTIDE SEQUENCE [LARGE SCALE GENOMIC DNA]</scope>
    <source>
        <strain evidence="2">232</strain>
        <tissue evidence="2">Head and thorax</tissue>
    </source>
</reference>
<name>A0ABD2D1W7_VESMC</name>
<sequence length="133" mass="14329">MAGGDEDERSKVIRPRSARKSDMPEFRAGSAPAGCLLETPTASSVGLSEIVVACSTPMNPKKTFAQTRLGSEASDDHPITALEPRRNSNFTLLLARIISVGFNTIQKLTSEPQRSNVHGDRSVLNRTTTTTTT</sequence>
<dbReference type="AlphaFoldDB" id="A0ABD2D1W7"/>
<evidence type="ECO:0000313" key="3">
    <source>
        <dbReference type="Proteomes" id="UP001607303"/>
    </source>
</evidence>
<accession>A0ABD2D1W7</accession>
<dbReference type="EMBL" id="JAYRBN010000007">
    <property type="protein sequence ID" value="KAL2751380.1"/>
    <property type="molecule type" value="Genomic_DNA"/>
</dbReference>
<keyword evidence="3" id="KW-1185">Reference proteome</keyword>
<evidence type="ECO:0000256" key="1">
    <source>
        <dbReference type="SAM" id="MobiDB-lite"/>
    </source>
</evidence>
<gene>
    <name evidence="2" type="ORF">V1477_000538</name>
</gene>
<dbReference type="Proteomes" id="UP001607303">
    <property type="component" value="Unassembled WGS sequence"/>
</dbReference>
<proteinExistence type="predicted"/>
<comment type="caution">
    <text evidence="2">The sequence shown here is derived from an EMBL/GenBank/DDBJ whole genome shotgun (WGS) entry which is preliminary data.</text>
</comment>
<feature type="region of interest" description="Disordered" evidence="1">
    <location>
        <begin position="112"/>
        <end position="133"/>
    </location>
</feature>
<organism evidence="2 3">
    <name type="scientific">Vespula maculifrons</name>
    <name type="common">Eastern yellow jacket</name>
    <name type="synonym">Wasp</name>
    <dbReference type="NCBI Taxonomy" id="7453"/>
    <lineage>
        <taxon>Eukaryota</taxon>
        <taxon>Metazoa</taxon>
        <taxon>Ecdysozoa</taxon>
        <taxon>Arthropoda</taxon>
        <taxon>Hexapoda</taxon>
        <taxon>Insecta</taxon>
        <taxon>Pterygota</taxon>
        <taxon>Neoptera</taxon>
        <taxon>Endopterygota</taxon>
        <taxon>Hymenoptera</taxon>
        <taxon>Apocrita</taxon>
        <taxon>Aculeata</taxon>
        <taxon>Vespoidea</taxon>
        <taxon>Vespidae</taxon>
        <taxon>Vespinae</taxon>
        <taxon>Vespula</taxon>
    </lineage>
</organism>
<protein>
    <submittedName>
        <fullName evidence="2">Uncharacterized protein</fullName>
    </submittedName>
</protein>